<reference evidence="1" key="1">
    <citation type="submission" date="2018-05" db="EMBL/GenBank/DDBJ databases">
        <authorList>
            <person name="Lanie J.A."/>
            <person name="Ng W.-L."/>
            <person name="Kazmierczak K.M."/>
            <person name="Andrzejewski T.M."/>
            <person name="Davidsen T.M."/>
            <person name="Wayne K.J."/>
            <person name="Tettelin H."/>
            <person name="Glass J.I."/>
            <person name="Rusch D."/>
            <person name="Podicherti R."/>
            <person name="Tsui H.-C.T."/>
            <person name="Winkler M.E."/>
        </authorList>
    </citation>
    <scope>NUCLEOTIDE SEQUENCE</scope>
    <source>
        <strain evidence="1">KNB</strain>
    </source>
</reference>
<dbReference type="AlphaFoldDB" id="A0A2X0R6D5"/>
<sequence>MELELKIRSMLNYNNIVTANHSIKVTKWIPNLFFHLKLVVTYCKIFSAELVHCNLMEYLKQPEMDLLYR</sequence>
<protein>
    <submittedName>
        <fullName evidence="1">Uncharacterized protein</fullName>
    </submittedName>
</protein>
<name>A0A2X0R6D5_9PROT</name>
<gene>
    <name evidence="1" type="ORF">NITFAB_1112</name>
</gene>
<dbReference type="EMBL" id="LS423452">
    <property type="protein sequence ID" value="SPS05522.1"/>
    <property type="molecule type" value="Genomic_DNA"/>
</dbReference>
<evidence type="ECO:0000313" key="1">
    <source>
        <dbReference type="EMBL" id="SPS05522.1"/>
    </source>
</evidence>
<proteinExistence type="predicted"/>
<organism evidence="1">
    <name type="scientific">Candidatus Nitrotoga fabula</name>
    <dbReference type="NCBI Taxonomy" id="2182327"/>
    <lineage>
        <taxon>Bacteria</taxon>
        <taxon>Pseudomonadati</taxon>
        <taxon>Pseudomonadota</taxon>
        <taxon>Betaproteobacteria</taxon>
        <taxon>Nitrosomonadales</taxon>
        <taxon>Gallionellaceae</taxon>
        <taxon>Candidatus Nitrotoga</taxon>
    </lineage>
</organism>
<accession>A0A2X0R6D5</accession>